<dbReference type="Proteomes" id="UP000298133">
    <property type="component" value="Unassembled WGS sequence"/>
</dbReference>
<dbReference type="InterPro" id="IPR002114">
    <property type="entry name" value="PTS_HPr_Ser_P_site"/>
</dbReference>
<evidence type="ECO:0000256" key="4">
    <source>
        <dbReference type="ARBA" id="ARBA00022683"/>
    </source>
</evidence>
<evidence type="ECO:0000256" key="3">
    <source>
        <dbReference type="ARBA" id="ARBA00022490"/>
    </source>
</evidence>
<evidence type="ECO:0000256" key="1">
    <source>
        <dbReference type="ARBA" id="ARBA00004496"/>
    </source>
</evidence>
<proteinExistence type="inferred from homology"/>
<keyword evidence="3" id="KW-0963">Cytoplasm</keyword>
<dbReference type="Gene3D" id="3.30.1340.10">
    <property type="entry name" value="HPr-like"/>
    <property type="match status" value="1"/>
</dbReference>
<gene>
    <name evidence="6" type="ORF">E3W66_09200</name>
</gene>
<evidence type="ECO:0000256" key="2">
    <source>
        <dbReference type="ARBA" id="ARBA00010736"/>
    </source>
</evidence>
<protein>
    <submittedName>
        <fullName evidence="6">HPr family phosphocarrier protein</fullName>
    </submittedName>
</protein>
<dbReference type="PANTHER" id="PTHR33705">
    <property type="entry name" value="PHOSPHOCARRIER PROTEIN HPR"/>
    <property type="match status" value="1"/>
</dbReference>
<dbReference type="PROSITE" id="PS00369">
    <property type="entry name" value="PTS_HPR_HIS"/>
    <property type="match status" value="1"/>
</dbReference>
<dbReference type="InterPro" id="IPR000032">
    <property type="entry name" value="HPr-like"/>
</dbReference>
<evidence type="ECO:0000259" key="5">
    <source>
        <dbReference type="PROSITE" id="PS51350"/>
    </source>
</evidence>
<evidence type="ECO:0000313" key="7">
    <source>
        <dbReference type="Proteomes" id="UP000298133"/>
    </source>
</evidence>
<dbReference type="OrthoDB" id="9798965at2"/>
<dbReference type="Pfam" id="PF00381">
    <property type="entry name" value="PTS-HPr"/>
    <property type="match status" value="1"/>
</dbReference>
<dbReference type="PANTHER" id="PTHR33705:SF2">
    <property type="entry name" value="PHOSPHOCARRIER PROTEIN NPR"/>
    <property type="match status" value="1"/>
</dbReference>
<dbReference type="PROSITE" id="PS00589">
    <property type="entry name" value="PTS_HPR_SER"/>
    <property type="match status" value="1"/>
</dbReference>
<dbReference type="EMBL" id="SPIA01000004">
    <property type="protein sequence ID" value="TFH67191.1"/>
    <property type="molecule type" value="Genomic_DNA"/>
</dbReference>
<name>A0A4Y8UGE0_9GAMM</name>
<comment type="subcellular location">
    <subcellularLocation>
        <location evidence="1">Cytoplasm</location>
    </subcellularLocation>
</comment>
<keyword evidence="7" id="KW-1185">Reference proteome</keyword>
<dbReference type="NCBIfam" id="TIGR01003">
    <property type="entry name" value="PTS_HPr_family"/>
    <property type="match status" value="1"/>
</dbReference>
<reference evidence="6 7" key="1">
    <citation type="submission" date="2019-03" db="EMBL/GenBank/DDBJ databases">
        <title>Draft genome of Gammaproteobacteria bacterium LSUCC0057, a member of the SAR92 clade.</title>
        <authorList>
            <person name="Lanclos V.C."/>
            <person name="Doiron C."/>
            <person name="Henson M.W."/>
            <person name="Thrash J.C."/>
        </authorList>
    </citation>
    <scope>NUCLEOTIDE SEQUENCE [LARGE SCALE GENOMIC DNA]</scope>
    <source>
        <strain evidence="6 7">LSUCC0057</strain>
    </source>
</reference>
<comment type="caution">
    <text evidence="6">The sequence shown here is derived from an EMBL/GenBank/DDBJ whole genome shotgun (WGS) entry which is preliminary data.</text>
</comment>
<dbReference type="InterPro" id="IPR035895">
    <property type="entry name" value="HPr-like_sf"/>
</dbReference>
<comment type="similarity">
    <text evidence="2">Belongs to the HPr family.</text>
</comment>
<accession>A0A4Y8UGE0</accession>
<dbReference type="InterPro" id="IPR050399">
    <property type="entry name" value="HPr"/>
</dbReference>
<dbReference type="CDD" id="cd00367">
    <property type="entry name" value="PTS-HPr_like"/>
    <property type="match status" value="1"/>
</dbReference>
<keyword evidence="4" id="KW-0598">Phosphotransferase system</keyword>
<sequence length="89" mass="9443">MLRATLTIVNRLGLHARAATKLAATCGRYPCTIRCGRGEQRVDAKSIMSLMLLAAPKGSVLEFEFDGDEEQAALDAVAALIADFFGEGG</sequence>
<dbReference type="PROSITE" id="PS51350">
    <property type="entry name" value="PTS_HPR_DOM"/>
    <property type="match status" value="1"/>
</dbReference>
<dbReference type="AlphaFoldDB" id="A0A4Y8UGE0"/>
<feature type="domain" description="HPr" evidence="5">
    <location>
        <begin position="1"/>
        <end position="88"/>
    </location>
</feature>
<dbReference type="GO" id="GO:0005737">
    <property type="term" value="C:cytoplasm"/>
    <property type="evidence" value="ECO:0007669"/>
    <property type="project" value="UniProtKB-SubCell"/>
</dbReference>
<dbReference type="InterPro" id="IPR001020">
    <property type="entry name" value="PTS_HPr_His_P_site"/>
</dbReference>
<evidence type="ECO:0000313" key="6">
    <source>
        <dbReference type="EMBL" id="TFH67191.1"/>
    </source>
</evidence>
<organism evidence="6 7">
    <name type="scientific">Gammaproteobacteria bacterium LSUCC0057</name>
    <dbReference type="NCBI Taxonomy" id="2559237"/>
    <lineage>
        <taxon>Bacteria</taxon>
        <taxon>Pseudomonadati</taxon>
        <taxon>Pseudomonadota</taxon>
        <taxon>Gammaproteobacteria</taxon>
        <taxon>Cellvibrionales</taxon>
        <taxon>Porticoccaceae</taxon>
        <taxon>SAR92 clade</taxon>
    </lineage>
</organism>
<dbReference type="SUPFAM" id="SSF55594">
    <property type="entry name" value="HPr-like"/>
    <property type="match status" value="1"/>
</dbReference>
<dbReference type="GO" id="GO:0009401">
    <property type="term" value="P:phosphoenolpyruvate-dependent sugar phosphotransferase system"/>
    <property type="evidence" value="ECO:0007669"/>
    <property type="project" value="UniProtKB-KW"/>
</dbReference>
<dbReference type="PRINTS" id="PR00107">
    <property type="entry name" value="PHOSPHOCPHPR"/>
</dbReference>